<comment type="caution">
    <text evidence="3">The sequence shown here is derived from an EMBL/GenBank/DDBJ whole genome shotgun (WGS) entry which is preliminary data.</text>
</comment>
<evidence type="ECO:0000313" key="4">
    <source>
        <dbReference type="Proteomes" id="UP000325255"/>
    </source>
</evidence>
<dbReference type="Proteomes" id="UP000325255">
    <property type="component" value="Unassembled WGS sequence"/>
</dbReference>
<feature type="domain" description="FIST" evidence="1">
    <location>
        <begin position="33"/>
        <end position="234"/>
    </location>
</feature>
<dbReference type="SMART" id="SM00897">
    <property type="entry name" value="FIST"/>
    <property type="match status" value="1"/>
</dbReference>
<evidence type="ECO:0000259" key="2">
    <source>
        <dbReference type="SMART" id="SM01204"/>
    </source>
</evidence>
<sequence>MPGAPNGIRRGHSLASAPAEAAAELHAALAQPETGLAVFFCSPDYDLDALAREIDARFQGIDIIGCTTAGEITPVGYVEGGITGFSLAASECRAVSERIDALSRFQPGQGHAAAQTLLRRLAGSAAGAQMPHGFAMLLIDGMSASEELVLSSIQGGLSAMPIFGASAGDGLRLRHTHVYHRGRFHEDAALLTLARLRRPIRLFRAQHFTATPVRLVVTGADPARRLVTEINAEPAAREYARLIGLPPDELTPAVFAEHPLMVRAGGDFYIRSIRRANPDGSLAFFCAIDEGVVLRLATQEDALTQLRALFETIHAEIGPPELVIGFDCVLRTLQAEKRQLRQEMGKLFARNNVIGFSSYGEQFAAMHVNQTFTGLALGPAP</sequence>
<proteinExistence type="predicted"/>
<dbReference type="InterPro" id="IPR019494">
    <property type="entry name" value="FIST_C"/>
</dbReference>
<evidence type="ECO:0000313" key="3">
    <source>
        <dbReference type="EMBL" id="KAA5612788.1"/>
    </source>
</evidence>
<dbReference type="Pfam" id="PF08495">
    <property type="entry name" value="FIST"/>
    <property type="match status" value="1"/>
</dbReference>
<reference evidence="3 4" key="1">
    <citation type="submission" date="2019-09" db="EMBL/GenBank/DDBJ databases">
        <title>Genome sequence of Rhodovastum atsumiense, a diverse member of the Acetobacteraceae family of non-sulfur purple photosynthetic bacteria.</title>
        <authorList>
            <person name="Meyer T."/>
            <person name="Kyndt J."/>
        </authorList>
    </citation>
    <scope>NUCLEOTIDE SEQUENCE [LARGE SCALE GENOMIC DNA]</scope>
    <source>
        <strain evidence="3 4">DSM 21279</strain>
    </source>
</reference>
<evidence type="ECO:0000259" key="1">
    <source>
        <dbReference type="SMART" id="SM00897"/>
    </source>
</evidence>
<organism evidence="3 4">
    <name type="scientific">Rhodovastum atsumiense</name>
    <dbReference type="NCBI Taxonomy" id="504468"/>
    <lineage>
        <taxon>Bacteria</taxon>
        <taxon>Pseudomonadati</taxon>
        <taxon>Pseudomonadota</taxon>
        <taxon>Alphaproteobacteria</taxon>
        <taxon>Acetobacterales</taxon>
        <taxon>Acetobacteraceae</taxon>
        <taxon>Rhodovastum</taxon>
    </lineage>
</organism>
<dbReference type="InterPro" id="IPR013702">
    <property type="entry name" value="FIST_domain_N"/>
</dbReference>
<dbReference type="OrthoDB" id="9807948at2"/>
<feature type="domain" description="FIST C-domain" evidence="2">
    <location>
        <begin position="235"/>
        <end position="365"/>
    </location>
</feature>
<gene>
    <name evidence="3" type="ORF">F1189_08615</name>
</gene>
<dbReference type="EMBL" id="VWPK01000010">
    <property type="protein sequence ID" value="KAA5612788.1"/>
    <property type="molecule type" value="Genomic_DNA"/>
</dbReference>
<accession>A0A5M6IZK9</accession>
<dbReference type="AlphaFoldDB" id="A0A5M6IZK9"/>
<dbReference type="Pfam" id="PF10442">
    <property type="entry name" value="FIST_C"/>
    <property type="match status" value="1"/>
</dbReference>
<name>A0A5M6IZK9_9PROT</name>
<dbReference type="SMART" id="SM01204">
    <property type="entry name" value="FIST_C"/>
    <property type="match status" value="1"/>
</dbReference>
<dbReference type="PANTHER" id="PTHR40252:SF2">
    <property type="entry name" value="BLR0328 PROTEIN"/>
    <property type="match status" value="1"/>
</dbReference>
<dbReference type="PANTHER" id="PTHR40252">
    <property type="entry name" value="BLR0328 PROTEIN"/>
    <property type="match status" value="1"/>
</dbReference>
<dbReference type="RefSeq" id="WP_150040321.1">
    <property type="nucleotide sequence ID" value="NZ_OW485601.1"/>
</dbReference>
<protein>
    <submittedName>
        <fullName evidence="3">FIST domain containing protein</fullName>
    </submittedName>
</protein>
<keyword evidence="4" id="KW-1185">Reference proteome</keyword>